<feature type="transmembrane region" description="Helical" evidence="7">
    <location>
        <begin position="6"/>
        <end position="25"/>
    </location>
</feature>
<proteinExistence type="inferred from homology"/>
<evidence type="ECO:0000256" key="3">
    <source>
        <dbReference type="ARBA" id="ARBA00022989"/>
    </source>
</evidence>
<feature type="transmembrane region" description="Helical" evidence="7">
    <location>
        <begin position="119"/>
        <end position="140"/>
    </location>
</feature>
<dbReference type="GeneID" id="54286000"/>
<keyword evidence="10" id="KW-1185">Reference proteome</keyword>
<evidence type="ECO:0000256" key="5">
    <source>
        <dbReference type="ARBA" id="ARBA00038359"/>
    </source>
</evidence>
<evidence type="ECO:0000313" key="10">
    <source>
        <dbReference type="Proteomes" id="UP000799778"/>
    </source>
</evidence>
<keyword evidence="4 7" id="KW-0472">Membrane</keyword>
<evidence type="ECO:0000256" key="6">
    <source>
        <dbReference type="SAM" id="MobiDB-lite"/>
    </source>
</evidence>
<name>A0A6A5XLP3_9PLEO</name>
<evidence type="ECO:0000256" key="2">
    <source>
        <dbReference type="ARBA" id="ARBA00022692"/>
    </source>
</evidence>
<feature type="transmembrane region" description="Helical" evidence="7">
    <location>
        <begin position="162"/>
        <end position="185"/>
    </location>
</feature>
<dbReference type="EMBL" id="ML978071">
    <property type="protein sequence ID" value="KAF2013826.1"/>
    <property type="molecule type" value="Genomic_DNA"/>
</dbReference>
<keyword evidence="3 7" id="KW-1133">Transmembrane helix</keyword>
<evidence type="ECO:0000256" key="7">
    <source>
        <dbReference type="SAM" id="Phobius"/>
    </source>
</evidence>
<dbReference type="OrthoDB" id="5413793at2759"/>
<gene>
    <name evidence="9" type="ORF">BU24DRAFT_424859</name>
</gene>
<evidence type="ECO:0000259" key="8">
    <source>
        <dbReference type="Pfam" id="PF20684"/>
    </source>
</evidence>
<sequence length="400" mass="43696">MSGQQPVIIWLNSVLMVLTIAALCARVGRRIFVVGKFGGHDSLITLAAVSACIFSSLQIVGTTYGLGRHQDQVDPSNMPKIAKLLLASNCFYFLCNWVVKHALLLFYTEISREKSHHYAINFMHFIAFGFGSSSILVNIFQCRPFRKAWAPEISGYCVNIDYFLYANASIMLTTDIVLYAMPVVFTRKLQLRRAQRIGLNCLFALGGLVLAASAARVNAVHKLAVEPDLPWWFANAMIWSVLENHLAIVVACAPSVKVIALLAFPRVTSSIRGVVSKVTPSSSRSRSRASGAIDLETGSMSTTRKSDQLKPTPYSTPLPSPALTVDTRKSRASRASGGFAKWFRSPTSPRALESGDSIEGHGLVYAEELRSVHVEHTITVEENRKSHDAAIAGGGTVHAM</sequence>
<feature type="region of interest" description="Disordered" evidence="6">
    <location>
        <begin position="281"/>
        <end position="332"/>
    </location>
</feature>
<evidence type="ECO:0000313" key="9">
    <source>
        <dbReference type="EMBL" id="KAF2013826.1"/>
    </source>
</evidence>
<reference evidence="9" key="1">
    <citation type="journal article" date="2020" name="Stud. Mycol.">
        <title>101 Dothideomycetes genomes: a test case for predicting lifestyles and emergence of pathogens.</title>
        <authorList>
            <person name="Haridas S."/>
            <person name="Albert R."/>
            <person name="Binder M."/>
            <person name="Bloem J."/>
            <person name="Labutti K."/>
            <person name="Salamov A."/>
            <person name="Andreopoulos B."/>
            <person name="Baker S."/>
            <person name="Barry K."/>
            <person name="Bills G."/>
            <person name="Bluhm B."/>
            <person name="Cannon C."/>
            <person name="Castanera R."/>
            <person name="Culley D."/>
            <person name="Daum C."/>
            <person name="Ezra D."/>
            <person name="Gonzalez J."/>
            <person name="Henrissat B."/>
            <person name="Kuo A."/>
            <person name="Liang C."/>
            <person name="Lipzen A."/>
            <person name="Lutzoni F."/>
            <person name="Magnuson J."/>
            <person name="Mondo S."/>
            <person name="Nolan M."/>
            <person name="Ohm R."/>
            <person name="Pangilinan J."/>
            <person name="Park H.-J."/>
            <person name="Ramirez L."/>
            <person name="Alfaro M."/>
            <person name="Sun H."/>
            <person name="Tritt A."/>
            <person name="Yoshinaga Y."/>
            <person name="Zwiers L.-H."/>
            <person name="Turgeon B."/>
            <person name="Goodwin S."/>
            <person name="Spatafora J."/>
            <person name="Crous P."/>
            <person name="Grigoriev I."/>
        </authorList>
    </citation>
    <scope>NUCLEOTIDE SEQUENCE</scope>
    <source>
        <strain evidence="9">CBS 175.79</strain>
    </source>
</reference>
<keyword evidence="2 7" id="KW-0812">Transmembrane</keyword>
<feature type="transmembrane region" description="Helical" evidence="7">
    <location>
        <begin position="46"/>
        <end position="66"/>
    </location>
</feature>
<dbReference type="AlphaFoldDB" id="A0A6A5XLP3"/>
<organism evidence="9 10">
    <name type="scientific">Aaosphaeria arxii CBS 175.79</name>
    <dbReference type="NCBI Taxonomy" id="1450172"/>
    <lineage>
        <taxon>Eukaryota</taxon>
        <taxon>Fungi</taxon>
        <taxon>Dikarya</taxon>
        <taxon>Ascomycota</taxon>
        <taxon>Pezizomycotina</taxon>
        <taxon>Dothideomycetes</taxon>
        <taxon>Pleosporomycetidae</taxon>
        <taxon>Pleosporales</taxon>
        <taxon>Pleosporales incertae sedis</taxon>
        <taxon>Aaosphaeria</taxon>
    </lineage>
</organism>
<dbReference type="InterPro" id="IPR049326">
    <property type="entry name" value="Rhodopsin_dom_fungi"/>
</dbReference>
<feature type="compositionally biased region" description="Low complexity" evidence="6">
    <location>
        <begin position="281"/>
        <end position="290"/>
    </location>
</feature>
<dbReference type="InterPro" id="IPR052337">
    <property type="entry name" value="SAT4-like"/>
</dbReference>
<accession>A0A6A5XLP3</accession>
<evidence type="ECO:0000256" key="4">
    <source>
        <dbReference type="ARBA" id="ARBA00023136"/>
    </source>
</evidence>
<feature type="domain" description="Rhodopsin" evidence="8">
    <location>
        <begin position="25"/>
        <end position="258"/>
    </location>
</feature>
<dbReference type="Pfam" id="PF20684">
    <property type="entry name" value="Fung_rhodopsin"/>
    <property type="match status" value="1"/>
</dbReference>
<dbReference type="RefSeq" id="XP_033382165.1">
    <property type="nucleotide sequence ID" value="XM_033528603.1"/>
</dbReference>
<evidence type="ECO:0000256" key="1">
    <source>
        <dbReference type="ARBA" id="ARBA00004141"/>
    </source>
</evidence>
<dbReference type="Proteomes" id="UP000799778">
    <property type="component" value="Unassembled WGS sequence"/>
</dbReference>
<comment type="subcellular location">
    <subcellularLocation>
        <location evidence="1">Membrane</location>
        <topology evidence="1">Multi-pass membrane protein</topology>
    </subcellularLocation>
</comment>
<dbReference type="PANTHER" id="PTHR33048">
    <property type="entry name" value="PTH11-LIKE INTEGRAL MEMBRANE PROTEIN (AFU_ORTHOLOGUE AFUA_5G11245)"/>
    <property type="match status" value="1"/>
</dbReference>
<protein>
    <recommendedName>
        <fullName evidence="8">Rhodopsin domain-containing protein</fullName>
    </recommendedName>
</protein>
<feature type="transmembrane region" description="Helical" evidence="7">
    <location>
        <begin position="86"/>
        <end position="107"/>
    </location>
</feature>
<dbReference type="PANTHER" id="PTHR33048:SF131">
    <property type="entry name" value="INTEGRAL MEMBRANE PROTEIN"/>
    <property type="match status" value="1"/>
</dbReference>
<comment type="similarity">
    <text evidence="5">Belongs to the SAT4 family.</text>
</comment>
<dbReference type="GO" id="GO:0016020">
    <property type="term" value="C:membrane"/>
    <property type="evidence" value="ECO:0007669"/>
    <property type="project" value="UniProtKB-SubCell"/>
</dbReference>